<feature type="domain" description="UspA" evidence="2">
    <location>
        <begin position="144"/>
        <end position="265"/>
    </location>
</feature>
<keyword evidence="4" id="KW-1185">Reference proteome</keyword>
<proteinExistence type="inferred from homology"/>
<organism evidence="3 4">
    <name type="scientific">Paractinoplanes durhamensis</name>
    <dbReference type="NCBI Taxonomy" id="113563"/>
    <lineage>
        <taxon>Bacteria</taxon>
        <taxon>Bacillati</taxon>
        <taxon>Actinomycetota</taxon>
        <taxon>Actinomycetes</taxon>
        <taxon>Micromonosporales</taxon>
        <taxon>Micromonosporaceae</taxon>
        <taxon>Paractinoplanes</taxon>
    </lineage>
</organism>
<dbReference type="PANTHER" id="PTHR46553">
    <property type="entry name" value="ADENINE NUCLEOTIDE ALPHA HYDROLASES-LIKE SUPERFAMILY PROTEIN"/>
    <property type="match status" value="1"/>
</dbReference>
<sequence length="265" mass="27652">MEVSREEAAMDRTRIVVGANGSGGSIAAVRWAAAEARLRDTDLRIVVAYQRPEGQQENAGIVHAAVAAARAVAPAIEVRGVAMPGYAVPVLLHAAEEAALLVVGDQGRGGMFGAPADSVGKQVATQARCSVVVVRGRPDCDSGPVVVGVDDDAADAVIGRAFEEAALHGAQVLAVTAGPGARGKGAEVLGADLDSRLDPWRARYRSVSAQREYIDGRPDRVMVDSCRQALLAVVGPRRHGYQGVLLGEVGSRLLRRAECPVLIAR</sequence>
<dbReference type="Pfam" id="PF00582">
    <property type="entry name" value="Usp"/>
    <property type="match status" value="2"/>
</dbReference>
<comment type="similarity">
    <text evidence="1">Belongs to the universal stress protein A family.</text>
</comment>
<dbReference type="EMBL" id="BOML01000021">
    <property type="protein sequence ID" value="GIE01125.1"/>
    <property type="molecule type" value="Genomic_DNA"/>
</dbReference>
<evidence type="ECO:0000259" key="2">
    <source>
        <dbReference type="Pfam" id="PF00582"/>
    </source>
</evidence>
<reference evidence="3 4" key="1">
    <citation type="submission" date="2021-01" db="EMBL/GenBank/DDBJ databases">
        <title>Whole genome shotgun sequence of Actinoplanes durhamensis NBRC 14914.</title>
        <authorList>
            <person name="Komaki H."/>
            <person name="Tamura T."/>
        </authorList>
    </citation>
    <scope>NUCLEOTIDE SEQUENCE [LARGE SCALE GENOMIC DNA]</scope>
    <source>
        <strain evidence="3 4">NBRC 14914</strain>
    </source>
</reference>
<dbReference type="PANTHER" id="PTHR46553:SF3">
    <property type="entry name" value="ADENINE NUCLEOTIDE ALPHA HYDROLASES-LIKE SUPERFAMILY PROTEIN"/>
    <property type="match status" value="1"/>
</dbReference>
<dbReference type="PRINTS" id="PR01438">
    <property type="entry name" value="UNVRSLSTRESS"/>
</dbReference>
<dbReference type="InterPro" id="IPR006015">
    <property type="entry name" value="Universal_stress_UspA"/>
</dbReference>
<dbReference type="SUPFAM" id="SSF52402">
    <property type="entry name" value="Adenine nucleotide alpha hydrolases-like"/>
    <property type="match status" value="2"/>
</dbReference>
<evidence type="ECO:0000313" key="4">
    <source>
        <dbReference type="Proteomes" id="UP000637628"/>
    </source>
</evidence>
<dbReference type="InterPro" id="IPR014729">
    <property type="entry name" value="Rossmann-like_a/b/a_fold"/>
</dbReference>
<accession>A0ABQ3YU30</accession>
<name>A0ABQ3YU30_9ACTN</name>
<comment type="caution">
    <text evidence="3">The sequence shown here is derived from an EMBL/GenBank/DDBJ whole genome shotgun (WGS) entry which is preliminary data.</text>
</comment>
<evidence type="ECO:0000313" key="3">
    <source>
        <dbReference type="EMBL" id="GIE01125.1"/>
    </source>
</evidence>
<dbReference type="Proteomes" id="UP000637628">
    <property type="component" value="Unassembled WGS sequence"/>
</dbReference>
<dbReference type="Gene3D" id="3.40.50.620">
    <property type="entry name" value="HUPs"/>
    <property type="match status" value="2"/>
</dbReference>
<evidence type="ECO:0000256" key="1">
    <source>
        <dbReference type="ARBA" id="ARBA00008791"/>
    </source>
</evidence>
<feature type="domain" description="UspA" evidence="2">
    <location>
        <begin position="13"/>
        <end position="135"/>
    </location>
</feature>
<dbReference type="InterPro" id="IPR006016">
    <property type="entry name" value="UspA"/>
</dbReference>
<protein>
    <recommendedName>
        <fullName evidence="2">UspA domain-containing protein</fullName>
    </recommendedName>
</protein>
<gene>
    <name evidence="3" type="ORF">Adu01nite_24750</name>
</gene>